<evidence type="ECO:0000256" key="1">
    <source>
        <dbReference type="ARBA" id="ARBA00022553"/>
    </source>
</evidence>
<dbReference type="Pfam" id="PF00486">
    <property type="entry name" value="Trans_reg_C"/>
    <property type="match status" value="1"/>
</dbReference>
<dbReference type="PATRIC" id="fig|929558.5.peg.1128"/>
<evidence type="ECO:0000259" key="8">
    <source>
        <dbReference type="PROSITE" id="PS50110"/>
    </source>
</evidence>
<dbReference type="PANTHER" id="PTHR48111:SF1">
    <property type="entry name" value="TWO-COMPONENT RESPONSE REGULATOR ORR33"/>
    <property type="match status" value="1"/>
</dbReference>
<dbReference type="EMBL" id="AFRZ01000001">
    <property type="protein sequence ID" value="EHP29660.1"/>
    <property type="molecule type" value="Genomic_DNA"/>
</dbReference>
<proteinExistence type="predicted"/>
<dbReference type="GO" id="GO:0000976">
    <property type="term" value="F:transcription cis-regulatory region binding"/>
    <property type="evidence" value="ECO:0007669"/>
    <property type="project" value="TreeGrafter"/>
</dbReference>
<keyword evidence="1 6" id="KW-0597">Phosphoprotein</keyword>
<sequence length="234" mass="27301">MNIKQLDKLQSYTKTLKLLYVEDNEETRVSTITLLEKFFEEIIVAIDGKDGLEKFNKHKPDIIFTDINMPNMDGLMMIDKVNNSINEKIPVLVFSAHDESDYLLKAIKSGVDGYLIKPIEVEQIVEELSRILYAKSNSLKDIIDINENYRWSKGSNKLYYKSQEITLTKNEILLFELMTSNTNFIYSDELIIEQIWQDSRNIDKSNVKNLLKRLNNKLPQKLIKNIYSVGYSFI</sequence>
<feature type="domain" description="Response regulatory" evidence="8">
    <location>
        <begin position="17"/>
        <end position="132"/>
    </location>
</feature>
<dbReference type="STRING" id="929558.SMGD1_1136"/>
<dbReference type="InterPro" id="IPR036388">
    <property type="entry name" value="WH-like_DNA-bd_sf"/>
</dbReference>
<evidence type="ECO:0000256" key="3">
    <source>
        <dbReference type="ARBA" id="ARBA00023015"/>
    </source>
</evidence>
<dbReference type="Proteomes" id="UP000006431">
    <property type="component" value="Unassembled WGS sequence"/>
</dbReference>
<dbReference type="GO" id="GO:0005829">
    <property type="term" value="C:cytosol"/>
    <property type="evidence" value="ECO:0007669"/>
    <property type="project" value="TreeGrafter"/>
</dbReference>
<dbReference type="AlphaFoldDB" id="B6BGN0"/>
<evidence type="ECO:0000256" key="6">
    <source>
        <dbReference type="PROSITE-ProRule" id="PRU00169"/>
    </source>
</evidence>
<dbReference type="InterPro" id="IPR011006">
    <property type="entry name" value="CheY-like_superfamily"/>
</dbReference>
<evidence type="ECO:0000256" key="7">
    <source>
        <dbReference type="PROSITE-ProRule" id="PRU01091"/>
    </source>
</evidence>
<feature type="DNA-binding region" description="OmpR/PhoB-type" evidence="7">
    <location>
        <begin position="140"/>
        <end position="234"/>
    </location>
</feature>
<dbReference type="InterPro" id="IPR001867">
    <property type="entry name" value="OmpR/PhoB-type_DNA-bd"/>
</dbReference>
<keyword evidence="2" id="KW-0902">Two-component regulatory system</keyword>
<organism evidence="10 11">
    <name type="scientific">Sulfurimonas gotlandica (strain DSM 19862 / JCM 16533 / GD1)</name>
    <dbReference type="NCBI Taxonomy" id="929558"/>
    <lineage>
        <taxon>Bacteria</taxon>
        <taxon>Pseudomonadati</taxon>
        <taxon>Campylobacterota</taxon>
        <taxon>Epsilonproteobacteria</taxon>
        <taxon>Campylobacterales</taxon>
        <taxon>Sulfurimonadaceae</taxon>
        <taxon>Sulfurimonas</taxon>
    </lineage>
</organism>
<dbReference type="CDD" id="cd17536">
    <property type="entry name" value="REC_YesN-like"/>
    <property type="match status" value="1"/>
</dbReference>
<reference evidence="10 11" key="1">
    <citation type="journal article" date="2012" name="Proc. Natl. Acad. Sci. U.S.A.">
        <title>Genome and physiology of a model Epsilonproteobacterium responsible for sulfide detoxification in marine oxygen depletion zones.</title>
        <authorList>
            <person name="Grote J."/>
            <person name="Schott T."/>
            <person name="Bruckner C.G."/>
            <person name="Glockner F.O."/>
            <person name="Jost G."/>
            <person name="Teeling H."/>
            <person name="Labrenz M."/>
            <person name="Jurgens K."/>
        </authorList>
    </citation>
    <scope>NUCLEOTIDE SEQUENCE [LARGE SCALE GENOMIC DNA]</scope>
    <source>
        <strain evidence="10 11">GD1</strain>
    </source>
</reference>
<keyword evidence="3" id="KW-0805">Transcription regulation</keyword>
<dbReference type="OrthoDB" id="5514345at2"/>
<dbReference type="RefSeq" id="WP_008335710.1">
    <property type="nucleotide sequence ID" value="NZ_AFRZ01000001.1"/>
</dbReference>
<name>B6BGN0_SULGG</name>
<dbReference type="SMART" id="SM00862">
    <property type="entry name" value="Trans_reg_C"/>
    <property type="match status" value="1"/>
</dbReference>
<comment type="caution">
    <text evidence="10">The sequence shown here is derived from an EMBL/GenBank/DDBJ whole genome shotgun (WGS) entry which is preliminary data.</text>
</comment>
<evidence type="ECO:0000259" key="9">
    <source>
        <dbReference type="PROSITE" id="PS51755"/>
    </source>
</evidence>
<dbReference type="Pfam" id="PF00072">
    <property type="entry name" value="Response_reg"/>
    <property type="match status" value="1"/>
</dbReference>
<dbReference type="SMART" id="SM00448">
    <property type="entry name" value="REC"/>
    <property type="match status" value="1"/>
</dbReference>
<dbReference type="GO" id="GO:0006355">
    <property type="term" value="P:regulation of DNA-templated transcription"/>
    <property type="evidence" value="ECO:0007669"/>
    <property type="project" value="InterPro"/>
</dbReference>
<gene>
    <name evidence="10" type="ORF">SMGD1_1136</name>
</gene>
<dbReference type="GO" id="GO:0032993">
    <property type="term" value="C:protein-DNA complex"/>
    <property type="evidence" value="ECO:0007669"/>
    <property type="project" value="TreeGrafter"/>
</dbReference>
<evidence type="ECO:0000256" key="2">
    <source>
        <dbReference type="ARBA" id="ARBA00023012"/>
    </source>
</evidence>
<feature type="modified residue" description="4-aspartylphosphate" evidence="6">
    <location>
        <position position="66"/>
    </location>
</feature>
<accession>B6BGN0</accession>
<dbReference type="Gene3D" id="3.40.50.2300">
    <property type="match status" value="1"/>
</dbReference>
<dbReference type="GO" id="GO:0000156">
    <property type="term" value="F:phosphorelay response regulator activity"/>
    <property type="evidence" value="ECO:0007669"/>
    <property type="project" value="TreeGrafter"/>
</dbReference>
<dbReference type="eggNOG" id="COG0745">
    <property type="taxonomic scope" value="Bacteria"/>
</dbReference>
<dbReference type="PROSITE" id="PS51755">
    <property type="entry name" value="OMPR_PHOB"/>
    <property type="match status" value="1"/>
</dbReference>
<dbReference type="InterPro" id="IPR039420">
    <property type="entry name" value="WalR-like"/>
</dbReference>
<dbReference type="PROSITE" id="PS50110">
    <property type="entry name" value="RESPONSE_REGULATORY"/>
    <property type="match status" value="1"/>
</dbReference>
<evidence type="ECO:0000256" key="5">
    <source>
        <dbReference type="ARBA" id="ARBA00023163"/>
    </source>
</evidence>
<evidence type="ECO:0000313" key="10">
    <source>
        <dbReference type="EMBL" id="EHP29660.1"/>
    </source>
</evidence>
<keyword evidence="11" id="KW-1185">Reference proteome</keyword>
<feature type="domain" description="OmpR/PhoB-type" evidence="9">
    <location>
        <begin position="140"/>
        <end position="234"/>
    </location>
</feature>
<evidence type="ECO:0000313" key="11">
    <source>
        <dbReference type="Proteomes" id="UP000006431"/>
    </source>
</evidence>
<protein>
    <submittedName>
        <fullName evidence="10">Two-component response regulator</fullName>
    </submittedName>
</protein>
<dbReference type="HOGENOM" id="CLU_000445_30_3_7"/>
<dbReference type="CDD" id="cd00383">
    <property type="entry name" value="trans_reg_C"/>
    <property type="match status" value="1"/>
</dbReference>
<dbReference type="InterPro" id="IPR001789">
    <property type="entry name" value="Sig_transdc_resp-reg_receiver"/>
</dbReference>
<dbReference type="PANTHER" id="PTHR48111">
    <property type="entry name" value="REGULATOR OF RPOS"/>
    <property type="match status" value="1"/>
</dbReference>
<keyword evidence="5" id="KW-0804">Transcription</keyword>
<dbReference type="SUPFAM" id="SSF52172">
    <property type="entry name" value="CheY-like"/>
    <property type="match status" value="1"/>
</dbReference>
<evidence type="ECO:0000256" key="4">
    <source>
        <dbReference type="ARBA" id="ARBA00023125"/>
    </source>
</evidence>
<keyword evidence="4 7" id="KW-0238">DNA-binding</keyword>
<dbReference type="Gene3D" id="1.10.10.10">
    <property type="entry name" value="Winged helix-like DNA-binding domain superfamily/Winged helix DNA-binding domain"/>
    <property type="match status" value="1"/>
</dbReference>
<accession>H1FYW5</accession>